<dbReference type="PANTHER" id="PTHR19855">
    <property type="entry name" value="WD40 REPEAT PROTEIN 12, 37"/>
    <property type="match status" value="1"/>
</dbReference>
<evidence type="ECO:0000256" key="5">
    <source>
        <dbReference type="ARBA" id="ARBA00022737"/>
    </source>
</evidence>
<dbReference type="InterPro" id="IPR015943">
    <property type="entry name" value="WD40/YVTN_repeat-like_dom_sf"/>
</dbReference>
<dbReference type="PROSITE" id="PS50082">
    <property type="entry name" value="WD_REPEATS_2"/>
    <property type="match status" value="5"/>
</dbReference>
<feature type="repeat" description="WD" evidence="8">
    <location>
        <begin position="364"/>
        <end position="405"/>
    </location>
</feature>
<dbReference type="OrthoDB" id="9984207at2759"/>
<dbReference type="Pfam" id="PF00400">
    <property type="entry name" value="WD40"/>
    <property type="match status" value="6"/>
</dbReference>
<evidence type="ECO:0000256" key="1">
    <source>
        <dbReference type="ARBA" id="ARBA00004123"/>
    </source>
</evidence>
<organism evidence="10 11">
    <name type="scientific">Anaeramoeba ignava</name>
    <name type="common">Anaerobic marine amoeba</name>
    <dbReference type="NCBI Taxonomy" id="1746090"/>
    <lineage>
        <taxon>Eukaryota</taxon>
        <taxon>Metamonada</taxon>
        <taxon>Anaeramoebidae</taxon>
        <taxon>Anaeramoeba</taxon>
    </lineage>
</organism>
<dbReference type="GO" id="GO:0005737">
    <property type="term" value="C:cytoplasm"/>
    <property type="evidence" value="ECO:0007669"/>
    <property type="project" value="UniProtKB-SubCell"/>
</dbReference>
<proteinExistence type="predicted"/>
<feature type="repeat" description="WD" evidence="8">
    <location>
        <begin position="407"/>
        <end position="439"/>
    </location>
</feature>
<keyword evidence="11" id="KW-1185">Reference proteome</keyword>
<dbReference type="AlphaFoldDB" id="A0A9Q0L6G4"/>
<dbReference type="PRINTS" id="PR00320">
    <property type="entry name" value="GPROTEINBRPT"/>
</dbReference>
<evidence type="ECO:0000256" key="7">
    <source>
        <dbReference type="ARBA" id="ARBA00040954"/>
    </source>
</evidence>
<dbReference type="PANTHER" id="PTHR19855:SF12">
    <property type="entry name" value="WD REPEAT-CONTAINING PROTEIN 37"/>
    <property type="match status" value="1"/>
</dbReference>
<evidence type="ECO:0000256" key="9">
    <source>
        <dbReference type="SAM" id="Coils"/>
    </source>
</evidence>
<dbReference type="InterPro" id="IPR020472">
    <property type="entry name" value="WD40_PAC1"/>
</dbReference>
<feature type="repeat" description="WD" evidence="8">
    <location>
        <begin position="319"/>
        <end position="361"/>
    </location>
</feature>
<gene>
    <name evidence="10" type="ORF">M0811_13102</name>
</gene>
<evidence type="ECO:0000256" key="8">
    <source>
        <dbReference type="PROSITE-ProRule" id="PRU00221"/>
    </source>
</evidence>
<accession>A0A9Q0L6G4</accession>
<evidence type="ECO:0000313" key="11">
    <source>
        <dbReference type="Proteomes" id="UP001149090"/>
    </source>
</evidence>
<comment type="subcellular location">
    <subcellularLocation>
        <location evidence="2">Cytoplasm</location>
    </subcellularLocation>
    <subcellularLocation>
        <location evidence="1">Nucleus</location>
    </subcellularLocation>
</comment>
<reference evidence="10" key="1">
    <citation type="submission" date="2022-10" db="EMBL/GenBank/DDBJ databases">
        <title>Novel sulphate-reducing endosymbionts in the free-living metamonad Anaeramoeba.</title>
        <authorList>
            <person name="Jerlstrom-Hultqvist J."/>
            <person name="Cepicka I."/>
            <person name="Gallot-Lavallee L."/>
            <person name="Salas-Leiva D."/>
            <person name="Curtis B.A."/>
            <person name="Zahonova K."/>
            <person name="Pipaliya S."/>
            <person name="Dacks J."/>
            <person name="Roger A.J."/>
        </authorList>
    </citation>
    <scope>NUCLEOTIDE SEQUENCE</scope>
    <source>
        <strain evidence="10">BMAN</strain>
    </source>
</reference>
<keyword evidence="3" id="KW-0963">Cytoplasm</keyword>
<dbReference type="SUPFAM" id="SSF50978">
    <property type="entry name" value="WD40 repeat-like"/>
    <property type="match status" value="2"/>
</dbReference>
<feature type="repeat" description="WD" evidence="8">
    <location>
        <begin position="114"/>
        <end position="156"/>
    </location>
</feature>
<dbReference type="EMBL" id="JAPDFW010000131">
    <property type="protein sequence ID" value="KAJ5067232.1"/>
    <property type="molecule type" value="Genomic_DNA"/>
</dbReference>
<dbReference type="Proteomes" id="UP001149090">
    <property type="component" value="Unassembled WGS sequence"/>
</dbReference>
<sequence>MNFEESKLNSHLQELFSEIEKEFKLLWNENQELKKKIDSFYNSDTKPKSLKKTRWFSKSTTTQKWDIIHNFCFHRDIVWEVTPHPQITNIFGSSSADRIVRIWDHMSKKTTNIYTGHKGSVNSIRFHPKEYNICCTSSGDKTCHIWKYENSINSNQEEEKNIQNSLNNNANIQQQQDIIEAIQNENLMDNSDDDNLVNISEIYVHSSNSTTSEDEMDYQEMNQFVNRPEHVDFVWGSVLNTEDEREIDTEIKQANKYIESQENKENKEIKEDEKKMDQNFSFEDYRSPNSPPFVVLQNILPQESKEKPENIISSPLVELKGHKNAVTAADFLFGSGDTIVTSSLDSTLKLWTIESGNARLISTLVEHQAPILNVVTHHKEPLILSSSKDTTFRLWDLRTKSSSVIIFNAHTAPVRTSLFAPKNDYIVSGGDDKTVKIWDQRINKEPIASIHCVSGINKISISPQTSQILTPLDKNFGRIYDLSGKVIGKLKAPKTKQTSMLCCSAWDANETKIMTGGSDSNISMWEPINITN</sequence>
<evidence type="ECO:0000256" key="6">
    <source>
        <dbReference type="ARBA" id="ARBA00023242"/>
    </source>
</evidence>
<dbReference type="InterPro" id="IPR036322">
    <property type="entry name" value="WD40_repeat_dom_sf"/>
</dbReference>
<evidence type="ECO:0000256" key="4">
    <source>
        <dbReference type="ARBA" id="ARBA00022574"/>
    </source>
</evidence>
<dbReference type="PROSITE" id="PS50294">
    <property type="entry name" value="WD_REPEATS_REGION"/>
    <property type="match status" value="3"/>
</dbReference>
<evidence type="ECO:0000313" key="10">
    <source>
        <dbReference type="EMBL" id="KAJ5067232.1"/>
    </source>
</evidence>
<keyword evidence="5" id="KW-0677">Repeat</keyword>
<name>A0A9Q0L6G4_ANAIG</name>
<keyword evidence="9" id="KW-0175">Coiled coil</keyword>
<dbReference type="GO" id="GO:0005634">
    <property type="term" value="C:nucleus"/>
    <property type="evidence" value="ECO:0007669"/>
    <property type="project" value="UniProtKB-SubCell"/>
</dbReference>
<dbReference type="Gene3D" id="2.130.10.10">
    <property type="entry name" value="YVTN repeat-like/Quinoprotein amine dehydrogenase"/>
    <property type="match status" value="2"/>
</dbReference>
<comment type="caution">
    <text evidence="10">The sequence shown here is derived from an EMBL/GenBank/DDBJ whole genome shotgun (WGS) entry which is preliminary data.</text>
</comment>
<dbReference type="SMART" id="SM00320">
    <property type="entry name" value="WD40"/>
    <property type="match status" value="6"/>
</dbReference>
<dbReference type="OMA" id="ATMKSHQ"/>
<evidence type="ECO:0000256" key="3">
    <source>
        <dbReference type="ARBA" id="ARBA00022490"/>
    </source>
</evidence>
<feature type="repeat" description="WD" evidence="8">
    <location>
        <begin position="71"/>
        <end position="113"/>
    </location>
</feature>
<evidence type="ECO:0000256" key="2">
    <source>
        <dbReference type="ARBA" id="ARBA00004496"/>
    </source>
</evidence>
<feature type="coiled-coil region" evidence="9">
    <location>
        <begin position="148"/>
        <end position="175"/>
    </location>
</feature>
<protein>
    <recommendedName>
        <fullName evidence="7">WD repeat-containing protein 37</fullName>
    </recommendedName>
</protein>
<keyword evidence="4 8" id="KW-0853">WD repeat</keyword>
<keyword evidence="6" id="KW-0539">Nucleus</keyword>
<dbReference type="InterPro" id="IPR001680">
    <property type="entry name" value="WD40_rpt"/>
</dbReference>